<comment type="caution">
    <text evidence="3">The sequence shown here is derived from an EMBL/GenBank/DDBJ whole genome shotgun (WGS) entry which is preliminary data.</text>
</comment>
<organism evidence="3 4">
    <name type="scientific">Rubroshorea leprosula</name>
    <dbReference type="NCBI Taxonomy" id="152421"/>
    <lineage>
        <taxon>Eukaryota</taxon>
        <taxon>Viridiplantae</taxon>
        <taxon>Streptophyta</taxon>
        <taxon>Embryophyta</taxon>
        <taxon>Tracheophyta</taxon>
        <taxon>Spermatophyta</taxon>
        <taxon>Magnoliopsida</taxon>
        <taxon>eudicotyledons</taxon>
        <taxon>Gunneridae</taxon>
        <taxon>Pentapetalae</taxon>
        <taxon>rosids</taxon>
        <taxon>malvids</taxon>
        <taxon>Malvales</taxon>
        <taxon>Dipterocarpaceae</taxon>
        <taxon>Rubroshorea</taxon>
    </lineage>
</organism>
<accession>A0AAV5JEK7</accession>
<feature type="domain" description="DUF4220" evidence="2">
    <location>
        <begin position="6"/>
        <end position="73"/>
    </location>
</feature>
<evidence type="ECO:0000259" key="2">
    <source>
        <dbReference type="Pfam" id="PF13968"/>
    </source>
</evidence>
<keyword evidence="1" id="KW-0812">Transmembrane</keyword>
<dbReference type="AlphaFoldDB" id="A0AAV5JEK7"/>
<evidence type="ECO:0000256" key="1">
    <source>
        <dbReference type="SAM" id="Phobius"/>
    </source>
</evidence>
<gene>
    <name evidence="3" type="ORF">SLEP1_g21279</name>
</gene>
<reference evidence="3 4" key="1">
    <citation type="journal article" date="2021" name="Commun. Biol.">
        <title>The genome of Shorea leprosula (Dipterocarpaceae) highlights the ecological relevance of drought in aseasonal tropical rainforests.</title>
        <authorList>
            <person name="Ng K.K.S."/>
            <person name="Kobayashi M.J."/>
            <person name="Fawcett J.A."/>
            <person name="Hatakeyama M."/>
            <person name="Paape T."/>
            <person name="Ng C.H."/>
            <person name="Ang C.C."/>
            <person name="Tnah L.H."/>
            <person name="Lee C.T."/>
            <person name="Nishiyama T."/>
            <person name="Sese J."/>
            <person name="O'Brien M.J."/>
            <person name="Copetti D."/>
            <person name="Mohd Noor M.I."/>
            <person name="Ong R.C."/>
            <person name="Putra M."/>
            <person name="Sireger I.Z."/>
            <person name="Indrioko S."/>
            <person name="Kosugi Y."/>
            <person name="Izuno A."/>
            <person name="Isagi Y."/>
            <person name="Lee S.L."/>
            <person name="Shimizu K.K."/>
        </authorList>
    </citation>
    <scope>NUCLEOTIDE SEQUENCE [LARGE SCALE GENOMIC DNA]</scope>
    <source>
        <strain evidence="3">214</strain>
    </source>
</reference>
<evidence type="ECO:0000313" key="4">
    <source>
        <dbReference type="Proteomes" id="UP001054252"/>
    </source>
</evidence>
<feature type="transmembrane region" description="Helical" evidence="1">
    <location>
        <begin position="81"/>
        <end position="100"/>
    </location>
</feature>
<sequence length="102" mass="11612">MLSHTISAEDAFKIVQIEPGFLHDKLSTKPTVLQSIKGIILQCICLLCTFAAVIAFSITVGNHGYPWEDIYITSCWVEQSLWTFIQLFHTLFLIGQYPVYPF</sequence>
<proteinExistence type="predicted"/>
<dbReference type="Proteomes" id="UP001054252">
    <property type="component" value="Unassembled WGS sequence"/>
</dbReference>
<dbReference type="InterPro" id="IPR025315">
    <property type="entry name" value="DUF4220"/>
</dbReference>
<dbReference type="Pfam" id="PF13968">
    <property type="entry name" value="DUF4220"/>
    <property type="match status" value="1"/>
</dbReference>
<keyword evidence="4" id="KW-1185">Reference proteome</keyword>
<keyword evidence="1" id="KW-1133">Transmembrane helix</keyword>
<evidence type="ECO:0000313" key="3">
    <source>
        <dbReference type="EMBL" id="GKV09839.1"/>
    </source>
</evidence>
<feature type="transmembrane region" description="Helical" evidence="1">
    <location>
        <begin position="39"/>
        <end position="61"/>
    </location>
</feature>
<keyword evidence="1" id="KW-0472">Membrane</keyword>
<protein>
    <recommendedName>
        <fullName evidence="2">DUF4220 domain-containing protein</fullName>
    </recommendedName>
</protein>
<name>A0AAV5JEK7_9ROSI</name>
<dbReference type="EMBL" id="BPVZ01000031">
    <property type="protein sequence ID" value="GKV09839.1"/>
    <property type="molecule type" value="Genomic_DNA"/>
</dbReference>